<protein>
    <submittedName>
        <fullName evidence="3">FN1</fullName>
    </submittedName>
</protein>
<dbReference type="AlphaFoldDB" id="A0A6J8AEK0"/>
<dbReference type="SUPFAM" id="SSF57184">
    <property type="entry name" value="Growth factor receptor domain"/>
    <property type="match status" value="1"/>
</dbReference>
<dbReference type="PANTHER" id="PTHR46708">
    <property type="entry name" value="TENASCIN"/>
    <property type="match status" value="1"/>
</dbReference>
<dbReference type="InterPro" id="IPR009030">
    <property type="entry name" value="Growth_fac_rcpt_cys_sf"/>
</dbReference>
<evidence type="ECO:0000313" key="3">
    <source>
        <dbReference type="EMBL" id="CAC5366868.1"/>
    </source>
</evidence>
<dbReference type="InterPro" id="IPR050991">
    <property type="entry name" value="ECM_Regulatory_Proteins"/>
</dbReference>
<name>A0A6J8AEK0_MYTCO</name>
<dbReference type="InterPro" id="IPR036116">
    <property type="entry name" value="FN3_sf"/>
</dbReference>
<dbReference type="PANTHER" id="PTHR46708:SF2">
    <property type="entry name" value="FIBRONECTIN TYPE-III DOMAIN-CONTAINING PROTEIN"/>
    <property type="match status" value="1"/>
</dbReference>
<accession>A0A6J8AEK0</accession>
<evidence type="ECO:0000259" key="2">
    <source>
        <dbReference type="SMART" id="SM00060"/>
    </source>
</evidence>
<dbReference type="SUPFAM" id="SSF49265">
    <property type="entry name" value="Fibronectin type III"/>
    <property type="match status" value="2"/>
</dbReference>
<evidence type="ECO:0000313" key="4">
    <source>
        <dbReference type="Proteomes" id="UP000507470"/>
    </source>
</evidence>
<gene>
    <name evidence="3" type="ORF">MCOR_6983</name>
</gene>
<evidence type="ECO:0000256" key="1">
    <source>
        <dbReference type="ARBA" id="ARBA00022737"/>
    </source>
</evidence>
<dbReference type="InterPro" id="IPR003961">
    <property type="entry name" value="FN3_dom"/>
</dbReference>
<feature type="domain" description="Fibronectin type-III" evidence="2">
    <location>
        <begin position="197"/>
        <end position="276"/>
    </location>
</feature>
<dbReference type="EMBL" id="CACVKT020001349">
    <property type="protein sequence ID" value="CAC5366868.1"/>
    <property type="molecule type" value="Genomic_DNA"/>
</dbReference>
<dbReference type="InterPro" id="IPR013783">
    <property type="entry name" value="Ig-like_fold"/>
</dbReference>
<keyword evidence="1" id="KW-0677">Repeat</keyword>
<reference evidence="3 4" key="1">
    <citation type="submission" date="2020-06" db="EMBL/GenBank/DDBJ databases">
        <authorList>
            <person name="Li R."/>
            <person name="Bekaert M."/>
        </authorList>
    </citation>
    <scope>NUCLEOTIDE SEQUENCE [LARGE SCALE GENOMIC DNA]</scope>
    <source>
        <strain evidence="4">wild</strain>
    </source>
</reference>
<keyword evidence="4" id="KW-1185">Reference proteome</keyword>
<dbReference type="Gene3D" id="2.60.40.10">
    <property type="entry name" value="Immunoglobulins"/>
    <property type="match status" value="2"/>
</dbReference>
<dbReference type="Pfam" id="PF00041">
    <property type="entry name" value="fn3"/>
    <property type="match status" value="1"/>
</dbReference>
<dbReference type="CDD" id="cd00063">
    <property type="entry name" value="FN3"/>
    <property type="match status" value="1"/>
</dbReference>
<proteinExistence type="predicted"/>
<dbReference type="SMART" id="SM00060">
    <property type="entry name" value="FN3"/>
    <property type="match status" value="2"/>
</dbReference>
<dbReference type="Proteomes" id="UP000507470">
    <property type="component" value="Unassembled WGS sequence"/>
</dbReference>
<feature type="domain" description="Fibronectin type-III" evidence="2">
    <location>
        <begin position="101"/>
        <end position="183"/>
    </location>
</feature>
<sequence>MLCIPCEAAVEHLSCTASNSSSCNLYGNAVCRCMDNYYDHVGITCYQKSALEETCINGQPANQCSLQETDCIPATSGSSDYKCLCQAGYYSDSPSCKPLVDLQVTNLDVPNDERGETYFLVTWTNPSTVGSINKYELILTFNGKSDVFSNIPTSETQHNVTSRIPGRKYSISLVSVETHSRPSQQTTSAAITDGYIPSVPGDIIQNAFNAPVISISWTITGDIEYLSGKVNDSSVNPVSFNKTAVSRMSPSVSFYNLRYGERYTFTVRSQSNGFESDLKIQTIRTTPTTPQTPRDFACTDLNILDRSLTLTWREPLLPNGDIKHYIVYDLNRSLQLQTNGSVLEQFIEGLQPGKQTTCNEENIILSEVFLRLWQVNLKLKI</sequence>
<organism evidence="3 4">
    <name type="scientific">Mytilus coruscus</name>
    <name type="common">Sea mussel</name>
    <dbReference type="NCBI Taxonomy" id="42192"/>
    <lineage>
        <taxon>Eukaryota</taxon>
        <taxon>Metazoa</taxon>
        <taxon>Spiralia</taxon>
        <taxon>Lophotrochozoa</taxon>
        <taxon>Mollusca</taxon>
        <taxon>Bivalvia</taxon>
        <taxon>Autobranchia</taxon>
        <taxon>Pteriomorphia</taxon>
        <taxon>Mytilida</taxon>
        <taxon>Mytiloidea</taxon>
        <taxon>Mytilidae</taxon>
        <taxon>Mytilinae</taxon>
        <taxon>Mytilus</taxon>
    </lineage>
</organism>